<feature type="domain" description="PF0610-like rubredoxin-like zinc beta-ribbon C-terminal" evidence="3">
    <location>
        <begin position="77"/>
        <end position="113"/>
    </location>
</feature>
<feature type="compositionally biased region" description="Basic and acidic residues" evidence="1">
    <location>
        <begin position="9"/>
        <end position="28"/>
    </location>
</feature>
<dbReference type="KEGG" id="hara:AArcS_2093"/>
<organism evidence="4 5">
    <name type="scientific">Natranaeroarchaeum sulfidigenes</name>
    <dbReference type="NCBI Taxonomy" id="2784880"/>
    <lineage>
        <taxon>Archaea</taxon>
        <taxon>Methanobacteriati</taxon>
        <taxon>Methanobacteriota</taxon>
        <taxon>Stenosarchaea group</taxon>
        <taxon>Halobacteria</taxon>
        <taxon>Halobacteriales</taxon>
        <taxon>Natronoarchaeaceae</taxon>
        <taxon>Natranaeroarchaeum</taxon>
    </lineage>
</organism>
<dbReference type="Pfam" id="PF23470">
    <property type="entry name" value="Zn_ribbon_PF0610"/>
    <property type="match status" value="1"/>
</dbReference>
<accession>A0A897MW26</accession>
<feature type="region of interest" description="Disordered" evidence="1">
    <location>
        <begin position="1"/>
        <end position="28"/>
    </location>
</feature>
<dbReference type="InterPro" id="IPR036390">
    <property type="entry name" value="WH_DNA-bd_sf"/>
</dbReference>
<sequence length="114" mass="12864">MIDTTTDSVLRRYENQTHMREAEETTRERIAQTLRDRTETPSGLAAEFDVSVGSALTHVQHLARSLDGSDEQLLVAPPTCRECGFDEFDDLTNVPSRCPECKHEGIEEPAFRID</sequence>
<evidence type="ECO:0000313" key="4">
    <source>
        <dbReference type="EMBL" id="QSG03293.1"/>
    </source>
</evidence>
<proteinExistence type="predicted"/>
<dbReference type="Pfam" id="PF21476">
    <property type="entry name" value="PF0610-like_N"/>
    <property type="match status" value="1"/>
</dbReference>
<feature type="domain" description="PF0610-like winged HTH N-terminal" evidence="2">
    <location>
        <begin position="25"/>
        <end position="74"/>
    </location>
</feature>
<gene>
    <name evidence="4" type="ORF">AArcS_2093</name>
</gene>
<evidence type="ECO:0000256" key="1">
    <source>
        <dbReference type="SAM" id="MobiDB-lite"/>
    </source>
</evidence>
<dbReference type="PANTHER" id="PTHR40663">
    <property type="match status" value="1"/>
</dbReference>
<dbReference type="AlphaFoldDB" id="A0A897MW26"/>
<evidence type="ECO:0000259" key="2">
    <source>
        <dbReference type="Pfam" id="PF21476"/>
    </source>
</evidence>
<dbReference type="PANTHER" id="PTHR40663:SF2">
    <property type="entry name" value="TRANSCRIPTIONAL REGULATOR"/>
    <property type="match status" value="1"/>
</dbReference>
<reference evidence="4" key="1">
    <citation type="submission" date="2020-11" db="EMBL/GenBank/DDBJ databases">
        <title>Carbohydrate-dependent, anaerobic sulfur respiration: A novel catabolism in halophilic archaea.</title>
        <authorList>
            <person name="Sorokin D.Y."/>
            <person name="Messina E."/>
            <person name="Smedile F."/>
            <person name="La Cono V."/>
            <person name="Hallsworth J.E."/>
            <person name="Yakimov M.M."/>
        </authorList>
    </citation>
    <scope>NUCLEOTIDE SEQUENCE</scope>
    <source>
        <strain evidence="4">AArc-S</strain>
    </source>
</reference>
<keyword evidence="5" id="KW-1185">Reference proteome</keyword>
<dbReference type="InterPro" id="IPR057022">
    <property type="entry name" value="PF0610-like_Zn_ribbon_C"/>
</dbReference>
<dbReference type="Proteomes" id="UP000663586">
    <property type="component" value="Chromosome"/>
</dbReference>
<evidence type="ECO:0000313" key="5">
    <source>
        <dbReference type="Proteomes" id="UP000663586"/>
    </source>
</evidence>
<evidence type="ECO:0000259" key="3">
    <source>
        <dbReference type="Pfam" id="PF23470"/>
    </source>
</evidence>
<name>A0A897MW26_9EURY</name>
<dbReference type="InterPro" id="IPR049159">
    <property type="entry name" value="PF0610-like_wHTH_N"/>
</dbReference>
<dbReference type="SUPFAM" id="SSF46785">
    <property type="entry name" value="Winged helix' DNA-binding domain"/>
    <property type="match status" value="1"/>
</dbReference>
<dbReference type="EMBL" id="CP064786">
    <property type="protein sequence ID" value="QSG03293.1"/>
    <property type="molecule type" value="Genomic_DNA"/>
</dbReference>
<protein>
    <submittedName>
        <fullName evidence="4">Transcriptional regulator containing an HTH domain fused to a Zn-ribbon</fullName>
    </submittedName>
</protein>
<dbReference type="InterPro" id="IPR038767">
    <property type="entry name" value="PF0610-like"/>
</dbReference>